<keyword evidence="10 11" id="KW-0119">Carbohydrate metabolism</keyword>
<comment type="function">
    <text evidence="11">Catalyzes the transfer of the gamma-phosphate of ATP to D-galactose to form alpha-D-galactose-1-phosphate (Gal-1-P).</text>
</comment>
<dbReference type="SUPFAM" id="SSF54211">
    <property type="entry name" value="Ribosomal protein S5 domain 2-like"/>
    <property type="match status" value="1"/>
</dbReference>
<dbReference type="InterPro" id="IPR022963">
    <property type="entry name" value="Galactokinase_bac"/>
</dbReference>
<evidence type="ECO:0000256" key="2">
    <source>
        <dbReference type="ARBA" id="ARBA00022490"/>
    </source>
</evidence>
<comment type="caution">
    <text evidence="16">The sequence shown here is derived from an EMBL/GenBank/DDBJ whole genome shotgun (WGS) entry which is preliminary data.</text>
</comment>
<keyword evidence="6 11" id="KW-0418">Kinase</keyword>
<feature type="binding site" evidence="11">
    <location>
        <position position="165"/>
    </location>
    <ligand>
        <name>Mg(2+)</name>
        <dbReference type="ChEBI" id="CHEBI:18420"/>
    </ligand>
</feature>
<evidence type="ECO:0000259" key="15">
    <source>
        <dbReference type="Pfam" id="PF10509"/>
    </source>
</evidence>
<feature type="binding site" evidence="11">
    <location>
        <position position="133"/>
    </location>
    <ligand>
        <name>Mg(2+)</name>
        <dbReference type="ChEBI" id="CHEBI:18420"/>
    </ligand>
</feature>
<evidence type="ECO:0000259" key="14">
    <source>
        <dbReference type="Pfam" id="PF08544"/>
    </source>
</evidence>
<evidence type="ECO:0000313" key="16">
    <source>
        <dbReference type="EMBL" id="TDM05238.1"/>
    </source>
</evidence>
<keyword evidence="9 11" id="KW-0299">Galactose metabolism</keyword>
<dbReference type="Proteomes" id="UP000294802">
    <property type="component" value="Unassembled WGS sequence"/>
</dbReference>
<evidence type="ECO:0000256" key="9">
    <source>
        <dbReference type="ARBA" id="ARBA00023144"/>
    </source>
</evidence>
<sequence length="394" mass="43887">MKSSELEQLKASFNTVFGQAPEELYFAPGRINLIGEHLDYNDGHVFPAAISFGTYAAVGKRNDTSFNVYSLNFAEEGTYSLSLDELNFAQQDKWSNYVKGVLKYTQDADSPISHGLNIAVYGNIPNGAGLSSSASLELLIGTILNDAYQLNKEPVDLIKIGQKVENDFIGLNSGIMDQFAIGMGKSEHAILLDCKDLTYEYAPLHLNDYQLVIINSNKRRELSDSKYNERRSECEQALQDLQTVKDIDSLCALSVEEFEELKHVITNPIHQRRAKHVVYENERTLTALEALKEDDLLTFGRLMNESHESLKNDYDVTGIELDTIADSAQSLDSVIGARMTGAGFGGCAIALVQKDEINSFKQYVAEEYTKKIGYAPDFYEVNISDGPKKIKELV</sequence>
<proteinExistence type="inferred from homology"/>
<feature type="domain" description="Galactokinase N-terminal" evidence="15">
    <location>
        <begin position="12"/>
        <end position="60"/>
    </location>
</feature>
<feature type="binding site" evidence="11">
    <location>
        <begin position="127"/>
        <end position="133"/>
    </location>
    <ligand>
        <name>ATP</name>
        <dbReference type="ChEBI" id="CHEBI:30616"/>
    </ligand>
</feature>
<evidence type="ECO:0000256" key="3">
    <source>
        <dbReference type="ARBA" id="ARBA00022679"/>
    </source>
</evidence>
<keyword evidence="3 11" id="KW-0808">Transferase</keyword>
<evidence type="ECO:0000256" key="1">
    <source>
        <dbReference type="ARBA" id="ARBA00006566"/>
    </source>
</evidence>
<dbReference type="Pfam" id="PF08544">
    <property type="entry name" value="GHMP_kinases_C"/>
    <property type="match status" value="1"/>
</dbReference>
<comment type="pathway">
    <text evidence="11">Carbohydrate metabolism; galactose metabolism.</text>
</comment>
<dbReference type="PRINTS" id="PR00959">
    <property type="entry name" value="MEVGALKINASE"/>
</dbReference>
<dbReference type="GO" id="GO:0005829">
    <property type="term" value="C:cytosol"/>
    <property type="evidence" value="ECO:0007669"/>
    <property type="project" value="TreeGrafter"/>
</dbReference>
<feature type="binding site" evidence="11">
    <location>
        <begin position="36"/>
        <end position="39"/>
    </location>
    <ligand>
        <name>substrate</name>
    </ligand>
</feature>
<feature type="binding site" evidence="11">
    <location>
        <position position="70"/>
    </location>
    <ligand>
        <name>ATP</name>
        <dbReference type="ChEBI" id="CHEBI:30616"/>
    </ligand>
</feature>
<keyword evidence="17" id="KW-1185">Reference proteome</keyword>
<evidence type="ECO:0000256" key="7">
    <source>
        <dbReference type="ARBA" id="ARBA00022840"/>
    </source>
</evidence>
<dbReference type="EMBL" id="SCWB01000022">
    <property type="protein sequence ID" value="TDM05238.1"/>
    <property type="molecule type" value="Genomic_DNA"/>
</dbReference>
<dbReference type="PANTHER" id="PTHR10457">
    <property type="entry name" value="MEVALONATE KINASE/GALACTOKINASE"/>
    <property type="match status" value="1"/>
</dbReference>
<dbReference type="NCBIfam" id="NF003705">
    <property type="entry name" value="PRK05322.1"/>
    <property type="match status" value="1"/>
</dbReference>
<dbReference type="Pfam" id="PF00288">
    <property type="entry name" value="GHMP_kinases_N"/>
    <property type="match status" value="1"/>
</dbReference>
<dbReference type="RefSeq" id="WP_133444590.1">
    <property type="nucleotide sequence ID" value="NZ_SCWB01000022.1"/>
</dbReference>
<evidence type="ECO:0000256" key="10">
    <source>
        <dbReference type="ARBA" id="ARBA00023277"/>
    </source>
</evidence>
<dbReference type="InterPro" id="IPR006203">
    <property type="entry name" value="GHMP_knse_ATP-bd_CS"/>
</dbReference>
<accession>A0A4R6BS59</accession>
<dbReference type="PROSITE" id="PS00106">
    <property type="entry name" value="GALACTOKINASE"/>
    <property type="match status" value="1"/>
</dbReference>
<dbReference type="FunFam" id="3.30.70.890:FF:000001">
    <property type="entry name" value="Galactokinase"/>
    <property type="match status" value="1"/>
</dbReference>
<dbReference type="SUPFAM" id="SSF55060">
    <property type="entry name" value="GHMP Kinase, C-terminal domain"/>
    <property type="match status" value="1"/>
</dbReference>
<dbReference type="InterPro" id="IPR019539">
    <property type="entry name" value="GalKase_N"/>
</dbReference>
<keyword evidence="4 11" id="KW-0479">Metal-binding</keyword>
<feature type="active site" description="Proton acceptor" evidence="11">
    <location>
        <position position="177"/>
    </location>
</feature>
<evidence type="ECO:0000256" key="6">
    <source>
        <dbReference type="ARBA" id="ARBA00022777"/>
    </source>
</evidence>
<dbReference type="AlphaFoldDB" id="A0A4R6BS59"/>
<comment type="catalytic activity">
    <reaction evidence="11">
        <text>alpha-D-galactose + ATP = alpha-D-galactose 1-phosphate + ADP + H(+)</text>
        <dbReference type="Rhea" id="RHEA:13553"/>
        <dbReference type="ChEBI" id="CHEBI:15378"/>
        <dbReference type="ChEBI" id="CHEBI:28061"/>
        <dbReference type="ChEBI" id="CHEBI:30616"/>
        <dbReference type="ChEBI" id="CHEBI:58336"/>
        <dbReference type="ChEBI" id="CHEBI:456216"/>
        <dbReference type="EC" id="2.7.1.6"/>
    </reaction>
</comment>
<dbReference type="GO" id="GO:0004335">
    <property type="term" value="F:galactokinase activity"/>
    <property type="evidence" value="ECO:0007669"/>
    <property type="project" value="UniProtKB-UniRule"/>
</dbReference>
<evidence type="ECO:0000256" key="8">
    <source>
        <dbReference type="ARBA" id="ARBA00022842"/>
    </source>
</evidence>
<dbReference type="OrthoDB" id="250531at2"/>
<evidence type="ECO:0000256" key="11">
    <source>
        <dbReference type="HAMAP-Rule" id="MF_00246"/>
    </source>
</evidence>
<feature type="site" description="Transition state stabilizer" evidence="11">
    <location>
        <position position="30"/>
    </location>
</feature>
<protein>
    <recommendedName>
        <fullName evidence="11 12">Galactokinase</fullName>
        <ecNumber evidence="11 12">2.7.1.6</ecNumber>
    </recommendedName>
    <alternativeName>
        <fullName evidence="11">Galactose kinase</fullName>
    </alternativeName>
</protein>
<evidence type="ECO:0000313" key="17">
    <source>
        <dbReference type="Proteomes" id="UP000294802"/>
    </source>
</evidence>
<dbReference type="PIRSF" id="PIRSF000530">
    <property type="entry name" value="Galactokinase"/>
    <property type="match status" value="1"/>
</dbReference>
<dbReference type="GO" id="GO:0000287">
    <property type="term" value="F:magnesium ion binding"/>
    <property type="evidence" value="ECO:0007669"/>
    <property type="project" value="UniProtKB-UniRule"/>
</dbReference>
<dbReference type="NCBIfam" id="TIGR00131">
    <property type="entry name" value="gal_kin"/>
    <property type="match status" value="1"/>
</dbReference>
<dbReference type="InterPro" id="IPR019741">
    <property type="entry name" value="Galactokinase_CS"/>
</dbReference>
<dbReference type="InterPro" id="IPR013750">
    <property type="entry name" value="GHMP_kinase_C_dom"/>
</dbReference>
<dbReference type="HAMAP" id="MF_00246">
    <property type="entry name" value="Galactokinase"/>
    <property type="match status" value="1"/>
</dbReference>
<feature type="binding site" evidence="11">
    <location>
        <position position="227"/>
    </location>
    <ligand>
        <name>substrate</name>
    </ligand>
</feature>
<keyword evidence="8 11" id="KW-0460">Magnesium</keyword>
<keyword evidence="5 11" id="KW-0547">Nucleotide-binding</keyword>
<feature type="domain" description="GHMP kinase N-terminal" evidence="13">
    <location>
        <begin position="96"/>
        <end position="185"/>
    </location>
</feature>
<dbReference type="InterPro" id="IPR036554">
    <property type="entry name" value="GHMP_kinase_C_sf"/>
</dbReference>
<comment type="similarity">
    <text evidence="1 11">Belongs to the GHMP kinase family. GalK subfamily.</text>
</comment>
<dbReference type="InterPro" id="IPR006204">
    <property type="entry name" value="GHMP_kinase_N_dom"/>
</dbReference>
<feature type="domain" description="GHMP kinase C-terminal" evidence="14">
    <location>
        <begin position="287"/>
        <end position="368"/>
    </location>
</feature>
<dbReference type="InterPro" id="IPR020568">
    <property type="entry name" value="Ribosomal_Su5_D2-typ_SF"/>
</dbReference>
<dbReference type="Gene3D" id="3.30.230.10">
    <property type="match status" value="1"/>
</dbReference>
<dbReference type="PROSITE" id="PS00627">
    <property type="entry name" value="GHMP_KINASES_ATP"/>
    <property type="match status" value="1"/>
</dbReference>
<dbReference type="Pfam" id="PF10509">
    <property type="entry name" value="GalKase_gal_bdg"/>
    <property type="match status" value="1"/>
</dbReference>
<organism evidence="16 17">
    <name type="scientific">Macrococcus lamae</name>
    <dbReference type="NCBI Taxonomy" id="198484"/>
    <lineage>
        <taxon>Bacteria</taxon>
        <taxon>Bacillati</taxon>
        <taxon>Bacillota</taxon>
        <taxon>Bacilli</taxon>
        <taxon>Bacillales</taxon>
        <taxon>Staphylococcaceae</taxon>
        <taxon>Macrococcus</taxon>
    </lineage>
</organism>
<dbReference type="PANTHER" id="PTHR10457:SF7">
    <property type="entry name" value="GALACTOKINASE-RELATED"/>
    <property type="match status" value="1"/>
</dbReference>
<dbReference type="FunFam" id="3.30.230.10:FF:000017">
    <property type="entry name" value="Galactokinase"/>
    <property type="match status" value="1"/>
</dbReference>
<name>A0A4R6BS59_9STAP</name>
<comment type="subcellular location">
    <subcellularLocation>
        <location evidence="11">Cytoplasm</location>
    </subcellularLocation>
</comment>
<dbReference type="InterPro" id="IPR000705">
    <property type="entry name" value="Galactokinase"/>
</dbReference>
<dbReference type="InterPro" id="IPR014721">
    <property type="entry name" value="Ribsml_uS5_D2-typ_fold_subgr"/>
</dbReference>
<dbReference type="EC" id="2.7.1.6" evidence="11 12"/>
<dbReference type="Gene3D" id="3.30.70.890">
    <property type="entry name" value="GHMP kinase, C-terminal domain"/>
    <property type="match status" value="1"/>
</dbReference>
<evidence type="ECO:0000259" key="13">
    <source>
        <dbReference type="Pfam" id="PF00288"/>
    </source>
</evidence>
<evidence type="ECO:0000256" key="5">
    <source>
        <dbReference type="ARBA" id="ARBA00022741"/>
    </source>
</evidence>
<dbReference type="UniPathway" id="UPA00214"/>
<reference evidence="16 17" key="1">
    <citation type="submission" date="2019-01" db="EMBL/GenBank/DDBJ databases">
        <title>Draft genome sequences of the type strains of six Macrococcus species.</title>
        <authorList>
            <person name="Mazhar S."/>
            <person name="Altermann E."/>
            <person name="Hill C."/>
            <person name="Mcauliffe O."/>
        </authorList>
    </citation>
    <scope>NUCLEOTIDE SEQUENCE [LARGE SCALE GENOMIC DNA]</scope>
    <source>
        <strain evidence="16 17">CCM4815</strain>
    </source>
</reference>
<keyword evidence="7 11" id="KW-0067">ATP-binding</keyword>
<evidence type="ECO:0000256" key="12">
    <source>
        <dbReference type="NCBIfam" id="TIGR00131"/>
    </source>
</evidence>
<gene>
    <name evidence="11" type="primary">galK</name>
    <name evidence="16" type="ORF">ERX29_10305</name>
</gene>
<dbReference type="GO" id="GO:0005524">
    <property type="term" value="F:ATP binding"/>
    <property type="evidence" value="ECO:0007669"/>
    <property type="project" value="UniProtKB-UniRule"/>
</dbReference>
<keyword evidence="2 11" id="KW-0963">Cytoplasm</keyword>
<evidence type="ECO:0000256" key="4">
    <source>
        <dbReference type="ARBA" id="ARBA00022723"/>
    </source>
</evidence>
<dbReference type="InterPro" id="IPR006206">
    <property type="entry name" value="Mevalonate/galactokinase"/>
</dbReference>
<dbReference type="GO" id="GO:0006012">
    <property type="term" value="P:galactose metabolic process"/>
    <property type="evidence" value="ECO:0007669"/>
    <property type="project" value="UniProtKB-UniRule"/>
</dbReference>
<dbReference type="PRINTS" id="PR00473">
    <property type="entry name" value="GALCTOKINASE"/>
</dbReference>